<keyword evidence="3" id="KW-1185">Reference proteome</keyword>
<evidence type="ECO:0000259" key="1">
    <source>
        <dbReference type="Pfam" id="PF08241"/>
    </source>
</evidence>
<dbReference type="EMBL" id="JABBWD010000022">
    <property type="protein sequence ID" value="KAG1777183.1"/>
    <property type="molecule type" value="Genomic_DNA"/>
</dbReference>
<feature type="domain" description="Methyltransferase type 11" evidence="1">
    <location>
        <begin position="46"/>
        <end position="144"/>
    </location>
</feature>
<dbReference type="SUPFAM" id="SSF53335">
    <property type="entry name" value="S-adenosyl-L-methionine-dependent methyltransferases"/>
    <property type="match status" value="1"/>
</dbReference>
<dbReference type="Gene3D" id="3.40.50.150">
    <property type="entry name" value="Vaccinia Virus protein VP39"/>
    <property type="match status" value="1"/>
</dbReference>
<reference evidence="2" key="1">
    <citation type="journal article" date="2020" name="New Phytol.">
        <title>Comparative genomics reveals dynamic genome evolution in host specialist ectomycorrhizal fungi.</title>
        <authorList>
            <person name="Lofgren L.A."/>
            <person name="Nguyen N.H."/>
            <person name="Vilgalys R."/>
            <person name="Ruytinx J."/>
            <person name="Liao H.L."/>
            <person name="Branco S."/>
            <person name="Kuo A."/>
            <person name="LaButti K."/>
            <person name="Lipzen A."/>
            <person name="Andreopoulos W."/>
            <person name="Pangilinan J."/>
            <person name="Riley R."/>
            <person name="Hundley H."/>
            <person name="Na H."/>
            <person name="Barry K."/>
            <person name="Grigoriev I.V."/>
            <person name="Stajich J.E."/>
            <person name="Kennedy P.G."/>
        </authorList>
    </citation>
    <scope>NUCLEOTIDE SEQUENCE</scope>
    <source>
        <strain evidence="2">DOB743</strain>
    </source>
</reference>
<dbReference type="PANTHER" id="PTHR43861:SF1">
    <property type="entry name" value="TRANS-ACONITATE 2-METHYLTRANSFERASE"/>
    <property type="match status" value="1"/>
</dbReference>
<evidence type="ECO:0000313" key="3">
    <source>
        <dbReference type="Proteomes" id="UP000714275"/>
    </source>
</evidence>
<organism evidence="2 3">
    <name type="scientific">Suillus placidus</name>
    <dbReference type="NCBI Taxonomy" id="48579"/>
    <lineage>
        <taxon>Eukaryota</taxon>
        <taxon>Fungi</taxon>
        <taxon>Dikarya</taxon>
        <taxon>Basidiomycota</taxon>
        <taxon>Agaricomycotina</taxon>
        <taxon>Agaricomycetes</taxon>
        <taxon>Agaricomycetidae</taxon>
        <taxon>Boletales</taxon>
        <taxon>Suillineae</taxon>
        <taxon>Suillaceae</taxon>
        <taxon>Suillus</taxon>
    </lineage>
</organism>
<accession>A0A9P7D2X8</accession>
<comment type="caution">
    <text evidence="2">The sequence shown here is derived from an EMBL/GenBank/DDBJ whole genome shotgun (WGS) entry which is preliminary data.</text>
</comment>
<keyword evidence="2" id="KW-0808">Transferase</keyword>
<name>A0A9P7D2X8_9AGAM</name>
<gene>
    <name evidence="2" type="ORF">EV702DRAFT_1179566</name>
</gene>
<dbReference type="CDD" id="cd02440">
    <property type="entry name" value="AdoMet_MTases"/>
    <property type="match status" value="1"/>
</dbReference>
<dbReference type="GO" id="GO:0008757">
    <property type="term" value="F:S-adenosylmethionine-dependent methyltransferase activity"/>
    <property type="evidence" value="ECO:0007669"/>
    <property type="project" value="InterPro"/>
</dbReference>
<dbReference type="Proteomes" id="UP000714275">
    <property type="component" value="Unassembled WGS sequence"/>
</dbReference>
<sequence length="271" mass="29984">MASQDHASTSDYSASDYNQIAAFVYSDEYTAPILSLLKPSIGERIVDFGCGTGELTLRIQEAVGASGLTVGIDYNNDMISKALVNGVRHAYASDLQNIQIPTPVLENSFDAVFSNAVLHWCKENPRGVLDGAKRLLKVGGRFVCEMGGFMNCIGVRMGLHQAVKRRGYEPGKMDPWYFPTIEEYQGLLQSAGFRVNTISLVPRLTPLLDGGLRGWLQLFARQTFLKEFSDQDAAAIIDEVVEICEVDMKDKEGNWALMYVRLRFLATIDGP</sequence>
<dbReference type="GO" id="GO:0032259">
    <property type="term" value="P:methylation"/>
    <property type="evidence" value="ECO:0007669"/>
    <property type="project" value="UniProtKB-KW"/>
</dbReference>
<protein>
    <submittedName>
        <fullName evidence="2">S-adenosyl-L-methionine-dependent methyltransferase</fullName>
    </submittedName>
</protein>
<dbReference type="InterPro" id="IPR013216">
    <property type="entry name" value="Methyltransf_11"/>
</dbReference>
<dbReference type="InterPro" id="IPR029063">
    <property type="entry name" value="SAM-dependent_MTases_sf"/>
</dbReference>
<evidence type="ECO:0000313" key="2">
    <source>
        <dbReference type="EMBL" id="KAG1777183.1"/>
    </source>
</evidence>
<dbReference type="OrthoDB" id="10017101at2759"/>
<proteinExistence type="predicted"/>
<dbReference type="PANTHER" id="PTHR43861">
    <property type="entry name" value="TRANS-ACONITATE 2-METHYLTRANSFERASE-RELATED"/>
    <property type="match status" value="1"/>
</dbReference>
<dbReference type="Pfam" id="PF08241">
    <property type="entry name" value="Methyltransf_11"/>
    <property type="match status" value="1"/>
</dbReference>
<keyword evidence="2" id="KW-0489">Methyltransferase</keyword>
<dbReference type="AlphaFoldDB" id="A0A9P7D2X8"/>